<name>A0A059FI95_9PROT</name>
<reference evidence="1 2" key="1">
    <citation type="journal article" date="2014" name="Antonie Van Leeuwenhoek">
        <title>Hyphomonas beringensis sp. nov. and Hyphomonas chukchiensis sp. nov., isolated from surface seawater of the Bering Sea and Chukchi Sea.</title>
        <authorList>
            <person name="Li C."/>
            <person name="Lai Q."/>
            <person name="Li G."/>
            <person name="Dong C."/>
            <person name="Wang J."/>
            <person name="Liao Y."/>
            <person name="Shao Z."/>
        </authorList>
    </citation>
    <scope>NUCLEOTIDE SEQUENCE [LARGE SCALE GENOMIC DNA]</scope>
    <source>
        <strain evidence="1 2">VP2</strain>
    </source>
</reference>
<proteinExistence type="predicted"/>
<sequence length="225" mass="24289">MGALLKLCSLLETGGFRPFLVAGTLLGLVRSGSLLAHDRDIDIGLLRGDNGGKDMVDFIRTHPDLMLPHSARPGDRYVGLTVNGIAADIFVFDQTPSGMVCGFSNLPGDIQWRHTPFQLHNTRLARGMFCIPTPTETYLSECYGPGWRKPDPDFASAISSPALHNTSPYAIAYLALARARTCLLAGNATKAAALLQQLPRIDLPQPGSVAREAMAHTIPAIKRQT</sequence>
<organism evidence="1 2">
    <name type="scientific">Hyphomonas jannaschiana VP2</name>
    <dbReference type="NCBI Taxonomy" id="1280952"/>
    <lineage>
        <taxon>Bacteria</taxon>
        <taxon>Pseudomonadati</taxon>
        <taxon>Pseudomonadota</taxon>
        <taxon>Alphaproteobacteria</taxon>
        <taxon>Hyphomonadales</taxon>
        <taxon>Hyphomonadaceae</taxon>
        <taxon>Hyphomonas</taxon>
    </lineage>
</organism>
<comment type="caution">
    <text evidence="1">The sequence shown here is derived from an EMBL/GenBank/DDBJ whole genome shotgun (WGS) entry which is preliminary data.</text>
</comment>
<gene>
    <name evidence="1" type="ORF">HJA_03476</name>
</gene>
<dbReference type="PATRIC" id="fig|1280952.3.peg.695"/>
<dbReference type="AlphaFoldDB" id="A0A059FI95"/>
<protein>
    <submittedName>
        <fullName evidence="1">Uncharacterized protein</fullName>
    </submittedName>
</protein>
<dbReference type="STRING" id="1280952.HJA_03476"/>
<keyword evidence="2" id="KW-1185">Reference proteome</keyword>
<accession>A0A059FI95</accession>
<evidence type="ECO:0000313" key="1">
    <source>
        <dbReference type="EMBL" id="KCZ90256.1"/>
    </source>
</evidence>
<evidence type="ECO:0000313" key="2">
    <source>
        <dbReference type="Proteomes" id="UP000024816"/>
    </source>
</evidence>
<dbReference type="Proteomes" id="UP000024816">
    <property type="component" value="Unassembled WGS sequence"/>
</dbReference>
<dbReference type="EMBL" id="ARYJ01000002">
    <property type="protein sequence ID" value="KCZ90256.1"/>
    <property type="molecule type" value="Genomic_DNA"/>
</dbReference>
<dbReference type="eggNOG" id="COG0615">
    <property type="taxonomic scope" value="Bacteria"/>
</dbReference>